<comment type="caution">
    <text evidence="1">The sequence shown here is derived from an EMBL/GenBank/DDBJ whole genome shotgun (WGS) entry which is preliminary data.</text>
</comment>
<gene>
    <name evidence="1" type="ORF">GN244_ATG01611</name>
    <name evidence="2" type="ORF">GN958_ATG18926</name>
</gene>
<reference evidence="1" key="1">
    <citation type="submission" date="2020-04" db="EMBL/GenBank/DDBJ databases">
        <title>Hybrid Assembly of Korean Phytophthora infestans isolates.</title>
        <authorList>
            <person name="Prokchorchik M."/>
            <person name="Lee Y."/>
            <person name="Seo J."/>
            <person name="Cho J.-H."/>
            <person name="Park Y.-E."/>
            <person name="Jang D.-C."/>
            <person name="Im J.-S."/>
            <person name="Choi J.-G."/>
            <person name="Park H.-J."/>
            <person name="Lee G.-B."/>
            <person name="Lee Y.-G."/>
            <person name="Hong S.-Y."/>
            <person name="Cho K."/>
            <person name="Sohn K.H."/>
        </authorList>
    </citation>
    <scope>NUCLEOTIDE SEQUENCE</scope>
    <source>
        <strain evidence="1">KR_1_A1</strain>
        <strain evidence="2">KR_2_A2</strain>
    </source>
</reference>
<name>A0A833TFT7_PHYIN</name>
<dbReference type="Proteomes" id="UP000704712">
    <property type="component" value="Unassembled WGS sequence"/>
</dbReference>
<keyword evidence="3" id="KW-1185">Reference proteome</keyword>
<sequence>MAPFVIRCDRDSETVLFILVYSSNAYEDQRLKSFIVSLSDQLRREPLLRHFSLSVFQTGMGQRRLMRQQS</sequence>
<evidence type="ECO:0000313" key="1">
    <source>
        <dbReference type="EMBL" id="KAF4045945.1"/>
    </source>
</evidence>
<proteinExistence type="predicted"/>
<dbReference type="AlphaFoldDB" id="A0A833TFT7"/>
<dbReference type="EMBL" id="WSZM01000037">
    <property type="protein sequence ID" value="KAF4045945.1"/>
    <property type="molecule type" value="Genomic_DNA"/>
</dbReference>
<protein>
    <submittedName>
        <fullName evidence="1">Uncharacterized protein</fullName>
    </submittedName>
</protein>
<dbReference type="EMBL" id="JAACNO010002657">
    <property type="protein sequence ID" value="KAF4131893.1"/>
    <property type="molecule type" value="Genomic_DNA"/>
</dbReference>
<accession>A0A833TFT7</accession>
<dbReference type="Proteomes" id="UP000602510">
    <property type="component" value="Unassembled WGS sequence"/>
</dbReference>
<evidence type="ECO:0000313" key="2">
    <source>
        <dbReference type="EMBL" id="KAF4131893.1"/>
    </source>
</evidence>
<evidence type="ECO:0000313" key="3">
    <source>
        <dbReference type="Proteomes" id="UP000602510"/>
    </source>
</evidence>
<organism evidence="1 3">
    <name type="scientific">Phytophthora infestans</name>
    <name type="common">Potato late blight agent</name>
    <name type="synonym">Botrytis infestans</name>
    <dbReference type="NCBI Taxonomy" id="4787"/>
    <lineage>
        <taxon>Eukaryota</taxon>
        <taxon>Sar</taxon>
        <taxon>Stramenopiles</taxon>
        <taxon>Oomycota</taxon>
        <taxon>Peronosporomycetes</taxon>
        <taxon>Peronosporales</taxon>
        <taxon>Peronosporaceae</taxon>
        <taxon>Phytophthora</taxon>
    </lineage>
</organism>